<feature type="transmembrane region" description="Helical" evidence="1">
    <location>
        <begin position="590"/>
        <end position="609"/>
    </location>
</feature>
<keyword evidence="5" id="KW-1185">Reference proteome</keyword>
<evidence type="ECO:0000313" key="5">
    <source>
        <dbReference type="Proteomes" id="UP000003688"/>
    </source>
</evidence>
<dbReference type="EMBL" id="ABOX02000076">
    <property type="protein sequence ID" value="EEF57281.1"/>
    <property type="molecule type" value="Genomic_DNA"/>
</dbReference>
<dbReference type="STRING" id="320771.Cflav_PD0247"/>
<dbReference type="InterPro" id="IPR002035">
    <property type="entry name" value="VWF_A"/>
</dbReference>
<dbReference type="Gene3D" id="3.40.50.410">
    <property type="entry name" value="von Willebrand factor, type A domain"/>
    <property type="match status" value="1"/>
</dbReference>
<protein>
    <recommendedName>
        <fullName evidence="6">von Willebrand factor type A</fullName>
    </recommendedName>
</protein>
<feature type="domain" description="VWFA" evidence="3">
    <location>
        <begin position="91"/>
        <end position="196"/>
    </location>
</feature>
<dbReference type="PANTHER" id="PTHR37464">
    <property type="entry name" value="BLL2463 PROTEIN"/>
    <property type="match status" value="1"/>
</dbReference>
<dbReference type="RefSeq" id="WP_007418694.1">
    <property type="nucleotide sequence ID" value="NZ_ABOX02000076.1"/>
</dbReference>
<dbReference type="OrthoDB" id="9780136at2"/>
<keyword evidence="1" id="KW-0812">Transmembrane</keyword>
<keyword evidence="1" id="KW-0472">Membrane</keyword>
<dbReference type="InterPro" id="IPR036465">
    <property type="entry name" value="vWFA_dom_sf"/>
</dbReference>
<sequence>MNFLAPAAFFFALTIPVVVVFYLLKRKRVVRLVSSTFLWQKFLAETQASAPFQKLRRNWLLILQIILLLLAVLALSRPYFATKAKSSQLRVLILDASASMQATDESPSRFERARREALEWVNGLRDEDKMVVLQVAGNTQVKQSETGEKAALRRAIQSCAVVDSPTRLGPALKMADSLVRDRGKESNPEIHLFSDGAVQDLTEFGNSALPLVYHKIGQGANNLGITALDVRVHPEDATKRAIYASIENFSTNVMQTEMELSFEGKLLETRPLSIKPGETAAQVFVTTQDRDGVFTVRSTAPDDLKADNQASIVSLLPHPIKVLLVTKGNRLLERALSSAPNVQLTTATDLKDDAAGFDIVTLDAVIPTVWPKGNVLAIRTVNTNWFDKVSEVETPAIVDWRVTHPVMRYVSFDNVRVMKSEVVKVPSWAVSLADSPQASLIVAGELQRQRIVWIGWDVLESDWPRRISFPIFVANAMDWLNPANAQNAQLLVRAGDPFRLTLTQPVTSAQVTMPDGSARKLTVDPNAKEIVFGDTLRQGVYHLKAGTNDTVFCVDLLDAAESNIKPRDELQFGKYAKVSATTAHRANLELWRTIAAIALAVLLFEWWYYHRRTV</sequence>
<gene>
    <name evidence="4" type="ORF">Cflav_PD0247</name>
</gene>
<accession>B9XSB1</accession>
<proteinExistence type="predicted"/>
<feature type="transmembrane region" description="Helical" evidence="1">
    <location>
        <begin position="59"/>
        <end position="80"/>
    </location>
</feature>
<evidence type="ECO:0000313" key="4">
    <source>
        <dbReference type="EMBL" id="EEF57281.1"/>
    </source>
</evidence>
<dbReference type="SUPFAM" id="SSF53300">
    <property type="entry name" value="vWA-like"/>
    <property type="match status" value="1"/>
</dbReference>
<evidence type="ECO:0000259" key="2">
    <source>
        <dbReference type="Pfam" id="PF07584"/>
    </source>
</evidence>
<name>B9XSB1_PEDPL</name>
<evidence type="ECO:0008006" key="6">
    <source>
        <dbReference type="Google" id="ProtNLM"/>
    </source>
</evidence>
<keyword evidence="1" id="KW-1133">Transmembrane helix</keyword>
<dbReference type="Pfam" id="PF07584">
    <property type="entry name" value="BatA"/>
    <property type="match status" value="1"/>
</dbReference>
<evidence type="ECO:0000259" key="3">
    <source>
        <dbReference type="Pfam" id="PF13519"/>
    </source>
</evidence>
<comment type="caution">
    <text evidence="4">The sequence shown here is derived from an EMBL/GenBank/DDBJ whole genome shotgun (WGS) entry which is preliminary data.</text>
</comment>
<feature type="transmembrane region" description="Helical" evidence="1">
    <location>
        <begin position="6"/>
        <end position="24"/>
    </location>
</feature>
<dbReference type="PANTHER" id="PTHR37464:SF1">
    <property type="entry name" value="BLL2463 PROTEIN"/>
    <property type="match status" value="1"/>
</dbReference>
<organism evidence="4 5">
    <name type="scientific">Pedosphaera parvula (strain Ellin514)</name>
    <dbReference type="NCBI Taxonomy" id="320771"/>
    <lineage>
        <taxon>Bacteria</taxon>
        <taxon>Pseudomonadati</taxon>
        <taxon>Verrucomicrobiota</taxon>
        <taxon>Pedosphaerae</taxon>
        <taxon>Pedosphaerales</taxon>
        <taxon>Pedosphaeraceae</taxon>
        <taxon>Pedosphaera</taxon>
    </lineage>
</organism>
<evidence type="ECO:0000256" key="1">
    <source>
        <dbReference type="SAM" id="Phobius"/>
    </source>
</evidence>
<dbReference type="AlphaFoldDB" id="B9XSB1"/>
<dbReference type="Proteomes" id="UP000003688">
    <property type="component" value="Unassembled WGS sequence"/>
</dbReference>
<reference evidence="4 5" key="1">
    <citation type="journal article" date="2011" name="J. Bacteriol.">
        <title>Genome sequence of 'Pedosphaera parvula' Ellin514, an aerobic Verrucomicrobial isolate from pasture soil.</title>
        <authorList>
            <person name="Kant R."/>
            <person name="van Passel M.W."/>
            <person name="Sangwan P."/>
            <person name="Palva A."/>
            <person name="Lucas S."/>
            <person name="Copeland A."/>
            <person name="Lapidus A."/>
            <person name="Glavina Del Rio T."/>
            <person name="Dalin E."/>
            <person name="Tice H."/>
            <person name="Bruce D."/>
            <person name="Goodwin L."/>
            <person name="Pitluck S."/>
            <person name="Chertkov O."/>
            <person name="Larimer F.W."/>
            <person name="Land M.L."/>
            <person name="Hauser L."/>
            <person name="Brettin T.S."/>
            <person name="Detter J.C."/>
            <person name="Han S."/>
            <person name="de Vos W.M."/>
            <person name="Janssen P.H."/>
            <person name="Smidt H."/>
        </authorList>
    </citation>
    <scope>NUCLEOTIDE SEQUENCE [LARGE SCALE GENOMIC DNA]</scope>
    <source>
        <strain evidence="4 5">Ellin514</strain>
    </source>
</reference>
<dbReference type="InterPro" id="IPR024163">
    <property type="entry name" value="Aerotolerance_reg_N"/>
</dbReference>
<dbReference type="Pfam" id="PF13519">
    <property type="entry name" value="VWA_2"/>
    <property type="match status" value="1"/>
</dbReference>
<feature type="domain" description="Aerotolerance regulator N-terminal" evidence="2">
    <location>
        <begin position="1"/>
        <end position="78"/>
    </location>
</feature>